<feature type="chain" id="PRO_5021459228" evidence="4">
    <location>
        <begin position="30"/>
        <end position="296"/>
    </location>
</feature>
<dbReference type="AlphaFoldDB" id="A0A501WS00"/>
<dbReference type="RefSeq" id="WP_140453587.1">
    <property type="nucleotide sequence ID" value="NZ_VFRP01000006.1"/>
</dbReference>
<proteinExistence type="inferred from homology"/>
<dbReference type="Gene3D" id="3.40.190.10">
    <property type="entry name" value="Periplasmic binding protein-like II"/>
    <property type="match status" value="2"/>
</dbReference>
<dbReference type="InterPro" id="IPR051455">
    <property type="entry name" value="Bact_solute-bind_prot3"/>
</dbReference>
<dbReference type="GO" id="GO:0006865">
    <property type="term" value="P:amino acid transport"/>
    <property type="evidence" value="ECO:0007669"/>
    <property type="project" value="TreeGrafter"/>
</dbReference>
<sequence length="296" mass="32264">MTVNHTQRWLRNGALAFGLAALTALPAAADTLDDIIANGKLVAGVKTDYAPWGMRDANGEIVGMEIDMINDFAKRIGEQAGKEIEVELVPVVASNRMQFLEQGRIDVMIATMNDLPERRKIIGIVQPDYYSSGVAILAREGSGIDGWDSLEGKKICAIQGSWYVKDYGLKNGADMVVFPGVPEVESAILEGRCDGWLYDDSAFVPRKVNEPEKWADYEIATPVVADAPWGAAVRLDDRDAPLGKALSAAIIDWHTSGYLVELESKWNIPATAWLAKMHEACLAGEPICDDVLDEGE</sequence>
<feature type="domain" description="Solute-binding protein family 3/N-terminal" evidence="5">
    <location>
        <begin position="40"/>
        <end position="269"/>
    </location>
</feature>
<dbReference type="SMART" id="SM00062">
    <property type="entry name" value="PBPb"/>
    <property type="match status" value="1"/>
</dbReference>
<dbReference type="PANTHER" id="PTHR30085">
    <property type="entry name" value="AMINO ACID ABC TRANSPORTER PERMEASE"/>
    <property type="match status" value="1"/>
</dbReference>
<gene>
    <name evidence="6" type="ORF">FJM51_07870</name>
</gene>
<dbReference type="InterPro" id="IPR001638">
    <property type="entry name" value="Solute-binding_3/MltF_N"/>
</dbReference>
<evidence type="ECO:0000313" key="6">
    <source>
        <dbReference type="EMBL" id="TPE51612.1"/>
    </source>
</evidence>
<protein>
    <submittedName>
        <fullName evidence="6">Transporter substrate-binding domain-containing protein</fullName>
    </submittedName>
</protein>
<dbReference type="OrthoDB" id="9814231at2"/>
<dbReference type="Proteomes" id="UP000319255">
    <property type="component" value="Unassembled WGS sequence"/>
</dbReference>
<evidence type="ECO:0000259" key="5">
    <source>
        <dbReference type="SMART" id="SM00062"/>
    </source>
</evidence>
<organism evidence="6 7">
    <name type="scientific">Amaricoccus solimangrovi</name>
    <dbReference type="NCBI Taxonomy" id="2589815"/>
    <lineage>
        <taxon>Bacteria</taxon>
        <taxon>Pseudomonadati</taxon>
        <taxon>Pseudomonadota</taxon>
        <taxon>Alphaproteobacteria</taxon>
        <taxon>Rhodobacterales</taxon>
        <taxon>Paracoccaceae</taxon>
        <taxon>Amaricoccus</taxon>
    </lineage>
</organism>
<dbReference type="SUPFAM" id="SSF53850">
    <property type="entry name" value="Periplasmic binding protein-like II"/>
    <property type="match status" value="1"/>
</dbReference>
<name>A0A501WS00_9RHOB</name>
<keyword evidence="2" id="KW-0813">Transport</keyword>
<accession>A0A501WS00</accession>
<dbReference type="GO" id="GO:0030288">
    <property type="term" value="C:outer membrane-bounded periplasmic space"/>
    <property type="evidence" value="ECO:0007669"/>
    <property type="project" value="TreeGrafter"/>
</dbReference>
<dbReference type="EMBL" id="VFRP01000006">
    <property type="protein sequence ID" value="TPE51612.1"/>
    <property type="molecule type" value="Genomic_DNA"/>
</dbReference>
<dbReference type="GO" id="GO:0005576">
    <property type="term" value="C:extracellular region"/>
    <property type="evidence" value="ECO:0007669"/>
    <property type="project" value="TreeGrafter"/>
</dbReference>
<evidence type="ECO:0000256" key="4">
    <source>
        <dbReference type="SAM" id="SignalP"/>
    </source>
</evidence>
<evidence type="ECO:0000256" key="2">
    <source>
        <dbReference type="ARBA" id="ARBA00022448"/>
    </source>
</evidence>
<dbReference type="PANTHER" id="PTHR30085:SF6">
    <property type="entry name" value="ABC TRANSPORTER GLUTAMINE-BINDING PROTEIN GLNH"/>
    <property type="match status" value="1"/>
</dbReference>
<evidence type="ECO:0000256" key="3">
    <source>
        <dbReference type="ARBA" id="ARBA00022729"/>
    </source>
</evidence>
<evidence type="ECO:0000313" key="7">
    <source>
        <dbReference type="Proteomes" id="UP000319255"/>
    </source>
</evidence>
<feature type="signal peptide" evidence="4">
    <location>
        <begin position="1"/>
        <end position="29"/>
    </location>
</feature>
<comment type="similarity">
    <text evidence="1">Belongs to the bacterial solute-binding protein 3 family.</text>
</comment>
<dbReference type="Pfam" id="PF00497">
    <property type="entry name" value="SBP_bac_3"/>
    <property type="match status" value="1"/>
</dbReference>
<evidence type="ECO:0000256" key="1">
    <source>
        <dbReference type="ARBA" id="ARBA00010333"/>
    </source>
</evidence>
<reference evidence="6 7" key="1">
    <citation type="submission" date="2019-06" db="EMBL/GenBank/DDBJ databases">
        <title>A novel bacterium of genus Amaricoccus, isolated from marine sediment.</title>
        <authorList>
            <person name="Huang H."/>
            <person name="Mo K."/>
            <person name="Hu Y."/>
        </authorList>
    </citation>
    <scope>NUCLEOTIDE SEQUENCE [LARGE SCALE GENOMIC DNA]</scope>
    <source>
        <strain evidence="6 7">HB172011</strain>
    </source>
</reference>
<comment type="caution">
    <text evidence="6">The sequence shown here is derived from an EMBL/GenBank/DDBJ whole genome shotgun (WGS) entry which is preliminary data.</text>
</comment>
<keyword evidence="3 4" id="KW-0732">Signal</keyword>
<keyword evidence="7" id="KW-1185">Reference proteome</keyword>